<evidence type="ECO:0000313" key="4">
    <source>
        <dbReference type="Proteomes" id="UP001054811"/>
    </source>
</evidence>
<sequence length="522" mass="50389">MRTRPRSSVRGIRRMLHRALIVGTAALTAAAGLALVAPAAPARAADEIHFTIDGDCTLSRGMAVAVALSRYYGGSQAVSCGAQHGAGNQATPVIMSLTDDVTLTSPLPELFGAPVVIQGHGHTIARAQSAGPFRLFTVTDGGAVNNPGDLTITDAVLKGGKVTGASGTDGADGDPDLLCSVDGGHPSGCSGKNGADGASVYGGAISVDGSTLTLTRVVVTGSTAVGGAGGDGGIGRDGTAGTVTDSGRWGGWGGEGAGGGSAFGAGLYAIRSTVTISDSVFSDNTVTGGDGGAGGDAGDGGDGAPGTDAYCTSLGGAHSGTDGGDSGWGGDGGAGSLGGRAFGAAVYARFGDVRIERTSIVQNTAHAGDAGSRGAAGAAGDVSGGEDIACAGVGAGGTSAAGGAAGTAGDDGHTGAPGIAGDALGAAVFFDGYSDDATTGNALGASRSPSRPSPRRPPSRVGVPATRTGTPIARSTRNPDSPPRTTCRSAMRCGVTTASARRSPVTARCRSWHPPSPTTPRL</sequence>
<dbReference type="EMBL" id="CP091139">
    <property type="protein sequence ID" value="UUT34412.1"/>
    <property type="molecule type" value="Genomic_DNA"/>
</dbReference>
<keyword evidence="4" id="KW-1185">Reference proteome</keyword>
<dbReference type="RefSeq" id="WP_259610933.1">
    <property type="nucleotide sequence ID" value="NZ_CP091139.2"/>
</dbReference>
<reference evidence="3" key="1">
    <citation type="submission" date="2022-01" db="EMBL/GenBank/DDBJ databases">
        <title>Microbacterium eymi and Microbacterium rhizovicinus sp. nov., isolated from the rhizospheric soil of Elymus tsukushiensis, a plant native to the Dokdo Islands, Republic of Korea.</title>
        <authorList>
            <person name="Hwang Y.J."/>
        </authorList>
    </citation>
    <scope>NUCLEOTIDE SEQUENCE</scope>
    <source>
        <strain evidence="3">KUDC0405</strain>
    </source>
</reference>
<proteinExistence type="predicted"/>
<keyword evidence="2" id="KW-0732">Signal</keyword>
<dbReference type="PROSITE" id="PS51318">
    <property type="entry name" value="TAT"/>
    <property type="match status" value="1"/>
</dbReference>
<feature type="compositionally biased region" description="Polar residues" evidence="1">
    <location>
        <begin position="467"/>
        <end position="488"/>
    </location>
</feature>
<dbReference type="Proteomes" id="UP001054811">
    <property type="component" value="Chromosome"/>
</dbReference>
<evidence type="ECO:0008006" key="5">
    <source>
        <dbReference type="Google" id="ProtNLM"/>
    </source>
</evidence>
<feature type="signal peptide" evidence="2">
    <location>
        <begin position="1"/>
        <end position="44"/>
    </location>
</feature>
<name>A0ABY5NGX3_9MICO</name>
<evidence type="ECO:0000256" key="1">
    <source>
        <dbReference type="SAM" id="MobiDB-lite"/>
    </source>
</evidence>
<gene>
    <name evidence="3" type="ORF">L2X98_27785</name>
</gene>
<evidence type="ECO:0000256" key="2">
    <source>
        <dbReference type="SAM" id="SignalP"/>
    </source>
</evidence>
<protein>
    <recommendedName>
        <fullName evidence="5">Polymorphic outer membrane protein repeat-containing protein</fullName>
    </recommendedName>
</protein>
<accession>A0ABY5NGX3</accession>
<feature type="chain" id="PRO_5047233632" description="Polymorphic outer membrane protein repeat-containing protein" evidence="2">
    <location>
        <begin position="45"/>
        <end position="522"/>
    </location>
</feature>
<organism evidence="3 4">
    <name type="scientific">Microbacterium elymi</name>
    <dbReference type="NCBI Taxonomy" id="2909587"/>
    <lineage>
        <taxon>Bacteria</taxon>
        <taxon>Bacillati</taxon>
        <taxon>Actinomycetota</taxon>
        <taxon>Actinomycetes</taxon>
        <taxon>Micrococcales</taxon>
        <taxon>Microbacteriaceae</taxon>
        <taxon>Microbacterium</taxon>
    </lineage>
</organism>
<feature type="region of interest" description="Disordered" evidence="1">
    <location>
        <begin position="440"/>
        <end position="522"/>
    </location>
</feature>
<dbReference type="InterPro" id="IPR006311">
    <property type="entry name" value="TAT_signal"/>
</dbReference>
<evidence type="ECO:0000313" key="3">
    <source>
        <dbReference type="EMBL" id="UUT34412.1"/>
    </source>
</evidence>